<proteinExistence type="inferred from homology"/>
<dbReference type="CDD" id="cd16429">
    <property type="entry name" value="VirB10"/>
    <property type="match status" value="1"/>
</dbReference>
<evidence type="ECO:0000256" key="4">
    <source>
        <dbReference type="ARBA" id="ARBA00022989"/>
    </source>
</evidence>
<dbReference type="GO" id="GO:0016020">
    <property type="term" value="C:membrane"/>
    <property type="evidence" value="ECO:0007669"/>
    <property type="project" value="UniProtKB-SubCell"/>
</dbReference>
<dbReference type="InterPro" id="IPR042217">
    <property type="entry name" value="T4SS_VirB10/TrbI"/>
</dbReference>
<feature type="compositionally biased region" description="Basic and acidic residues" evidence="6">
    <location>
        <begin position="90"/>
        <end position="105"/>
    </location>
</feature>
<organism evidence="8">
    <name type="scientific">Desulfovibrio sp. U5L</name>
    <dbReference type="NCBI Taxonomy" id="596152"/>
    <lineage>
        <taxon>Bacteria</taxon>
        <taxon>Pseudomonadati</taxon>
        <taxon>Thermodesulfobacteriota</taxon>
        <taxon>Desulfovibrionia</taxon>
        <taxon>Desulfovibrionales</taxon>
        <taxon>Desulfovibrionaceae</taxon>
        <taxon>Desulfovibrio</taxon>
    </lineage>
</organism>
<dbReference type="AlphaFoldDB" id="I2PX44"/>
<dbReference type="eggNOG" id="COG2948">
    <property type="taxonomic scope" value="Bacteria"/>
</dbReference>
<evidence type="ECO:0000313" key="8">
    <source>
        <dbReference type="EMBL" id="EIG52100.1"/>
    </source>
</evidence>
<keyword evidence="5 7" id="KW-0472">Membrane</keyword>
<feature type="region of interest" description="Disordered" evidence="6">
    <location>
        <begin position="44"/>
        <end position="105"/>
    </location>
</feature>
<comment type="subcellular location">
    <subcellularLocation>
        <location evidence="1">Membrane</location>
        <topology evidence="1">Single-pass membrane protein</topology>
    </subcellularLocation>
</comment>
<sequence>MEDPNQYIETKRMRKWPLYVAIAGITLGIGIMVFAIEHSGKKKAEEAKKPEIQMRDDKPLVSTDGGMGLANPPAPAPAPAPVEPKPIVVVKDKDPRDTSRELDDLRRQKVQAAMTALSSPLVIRKISEKEEKRSSDGKQLVEKTMEGSRPDPRERPSERLDQLDRLERLAGGTKGGDYNPAADRDKEAFFDRAKVSDRQWVSPNTRMAGQRFEAKTGTVIPALMIGGINSELPGQIIAQVAQNVYDTADGRYLLIPQGARLYGIYDSRIIYGQSRVLVAWNRIIFPDGSAITLESMPGADSAGYSGFEDQVNNHYFRIFGGALLMSLVSGGASWAVDSVTPSDTSNNGSPTLQQQMSSSLATQLGQTTSQLLSKNMSIKPTLEIRPGYRFNVIVTKDLVFRAPYREQRHEQ</sequence>
<comment type="similarity">
    <text evidence="2">Belongs to the TrbI/VirB10 family.</text>
</comment>
<feature type="region of interest" description="Disordered" evidence="6">
    <location>
        <begin position="339"/>
        <end position="359"/>
    </location>
</feature>
<evidence type="ECO:0000256" key="3">
    <source>
        <dbReference type="ARBA" id="ARBA00022692"/>
    </source>
</evidence>
<dbReference type="OrthoDB" id="9807354at2"/>
<keyword evidence="4 7" id="KW-1133">Transmembrane helix</keyword>
<protein>
    <submittedName>
        <fullName evidence="8">Type IV secretory pathway, VirB10 component</fullName>
    </submittedName>
</protein>
<keyword evidence="3 7" id="KW-0812">Transmembrane</keyword>
<dbReference type="STRING" id="596152.DesU5LDRAFT_0392"/>
<evidence type="ECO:0000256" key="6">
    <source>
        <dbReference type="SAM" id="MobiDB-lite"/>
    </source>
</evidence>
<gene>
    <name evidence="8" type="ORF">DesU5LDRAFT_0392</name>
</gene>
<dbReference type="Gene3D" id="2.40.128.260">
    <property type="entry name" value="Type IV secretion system, VirB10/TraB/TrbI"/>
    <property type="match status" value="1"/>
</dbReference>
<accession>I2PX44</accession>
<name>I2PX44_9BACT</name>
<feature type="compositionally biased region" description="Pro residues" evidence="6">
    <location>
        <begin position="72"/>
        <end position="84"/>
    </location>
</feature>
<evidence type="ECO:0000256" key="1">
    <source>
        <dbReference type="ARBA" id="ARBA00004167"/>
    </source>
</evidence>
<evidence type="ECO:0000256" key="2">
    <source>
        <dbReference type="ARBA" id="ARBA00010265"/>
    </source>
</evidence>
<evidence type="ECO:0000256" key="7">
    <source>
        <dbReference type="SAM" id="Phobius"/>
    </source>
</evidence>
<feature type="region of interest" description="Disordered" evidence="6">
    <location>
        <begin position="127"/>
        <end position="183"/>
    </location>
</feature>
<dbReference type="InterPro" id="IPR005498">
    <property type="entry name" value="T4SS_VirB10/TraB/TrbI"/>
</dbReference>
<dbReference type="EMBL" id="JH600068">
    <property type="protein sequence ID" value="EIG52100.1"/>
    <property type="molecule type" value="Genomic_DNA"/>
</dbReference>
<dbReference type="Pfam" id="PF03743">
    <property type="entry name" value="TrbI"/>
    <property type="match status" value="1"/>
</dbReference>
<feature type="compositionally biased region" description="Basic and acidic residues" evidence="6">
    <location>
        <begin position="127"/>
        <end position="168"/>
    </location>
</feature>
<reference evidence="8" key="1">
    <citation type="submission" date="2011-11" db="EMBL/GenBank/DDBJ databases">
        <title>Improved High-Quality Draft sequence of Desulfovibrio sp. U5L.</title>
        <authorList>
            <consortium name="US DOE Joint Genome Institute"/>
            <person name="Lucas S."/>
            <person name="Han J."/>
            <person name="Lapidus A."/>
            <person name="Cheng J.-F."/>
            <person name="Goodwin L."/>
            <person name="Pitluck S."/>
            <person name="Peters L."/>
            <person name="Ovchinnikova G."/>
            <person name="Held B."/>
            <person name="Detter J.C."/>
            <person name="Han C."/>
            <person name="Tapia R."/>
            <person name="Land M."/>
            <person name="Hauser L."/>
            <person name="Kyrpides N."/>
            <person name="Ivanova N."/>
            <person name="Pagani I."/>
            <person name="Gabster J."/>
            <person name="Walker C."/>
            <person name="Stolyar S."/>
            <person name="Stahl D."/>
            <person name="Arkin A."/>
            <person name="Dehal P."/>
            <person name="Hazen T."/>
            <person name="Woyke T."/>
        </authorList>
    </citation>
    <scope>NUCLEOTIDE SEQUENCE [LARGE SCALE GENOMIC DNA]</scope>
    <source>
        <strain evidence="8">U5L</strain>
    </source>
</reference>
<feature type="compositionally biased region" description="Basic and acidic residues" evidence="6">
    <location>
        <begin position="44"/>
        <end position="59"/>
    </location>
</feature>
<evidence type="ECO:0000256" key="5">
    <source>
        <dbReference type="ARBA" id="ARBA00023136"/>
    </source>
</evidence>
<feature type="transmembrane region" description="Helical" evidence="7">
    <location>
        <begin position="16"/>
        <end position="36"/>
    </location>
</feature>
<dbReference type="HOGENOM" id="CLU_042657_2_2_7"/>